<dbReference type="Gene3D" id="3.30.70.2970">
    <property type="entry name" value="Protein of unknown function (DUF541), domain 2"/>
    <property type="match status" value="1"/>
</dbReference>
<comment type="caution">
    <text evidence="2">The sequence shown here is derived from an EMBL/GenBank/DDBJ whole genome shotgun (WGS) entry which is preliminary data.</text>
</comment>
<evidence type="ECO:0000256" key="1">
    <source>
        <dbReference type="SAM" id="SignalP"/>
    </source>
</evidence>
<dbReference type="Proteomes" id="UP000076587">
    <property type="component" value="Unassembled WGS sequence"/>
</dbReference>
<dbReference type="EMBL" id="AUXT01000175">
    <property type="protein sequence ID" value="KZN45918.1"/>
    <property type="molecule type" value="Genomic_DNA"/>
</dbReference>
<dbReference type="InterPro" id="IPR052022">
    <property type="entry name" value="26kDa_periplasmic_antigen"/>
</dbReference>
<dbReference type="PANTHER" id="PTHR34387">
    <property type="entry name" value="SLR1258 PROTEIN"/>
    <property type="match status" value="1"/>
</dbReference>
<dbReference type="PANTHER" id="PTHR34387:SF1">
    <property type="entry name" value="PERIPLASMIC IMMUNOGENIC PROTEIN"/>
    <property type="match status" value="1"/>
</dbReference>
<dbReference type="GO" id="GO:0006974">
    <property type="term" value="P:DNA damage response"/>
    <property type="evidence" value="ECO:0007669"/>
    <property type="project" value="TreeGrafter"/>
</dbReference>
<reference evidence="2 3" key="1">
    <citation type="submission" date="2013-07" db="EMBL/GenBank/DDBJ databases">
        <title>Comparative Genomic and Metabolomic Analysis of Twelve Strains of Pseudoalteromonas luteoviolacea.</title>
        <authorList>
            <person name="Vynne N.G."/>
            <person name="Mansson M."/>
            <person name="Gram L."/>
        </authorList>
    </citation>
    <scope>NUCLEOTIDE SEQUENCE [LARGE SCALE GENOMIC DNA]</scope>
    <source>
        <strain evidence="2 3">NCIMB 1942</strain>
    </source>
</reference>
<keyword evidence="1" id="KW-0732">Signal</keyword>
<dbReference type="OrthoDB" id="6310584at2"/>
<dbReference type="Pfam" id="PF04402">
    <property type="entry name" value="SIMPL"/>
    <property type="match status" value="1"/>
</dbReference>
<gene>
    <name evidence="2" type="ORF">N482_13535</name>
</gene>
<evidence type="ECO:0000313" key="3">
    <source>
        <dbReference type="Proteomes" id="UP000076587"/>
    </source>
</evidence>
<dbReference type="InterPro" id="IPR007497">
    <property type="entry name" value="SIMPL/DUF541"/>
</dbReference>
<evidence type="ECO:0000313" key="2">
    <source>
        <dbReference type="EMBL" id="KZN45918.1"/>
    </source>
</evidence>
<dbReference type="PATRIC" id="fig|1365253.3.peg.3281"/>
<accession>A0A162A6G8</accession>
<proteinExistence type="predicted"/>
<protein>
    <recommendedName>
        <fullName evidence="4">SIMPL domain-containing protein</fullName>
    </recommendedName>
</protein>
<dbReference type="Gene3D" id="3.30.110.170">
    <property type="entry name" value="Protein of unknown function (DUF541), domain 1"/>
    <property type="match status" value="1"/>
</dbReference>
<name>A0A162A6G8_9GAMM</name>
<dbReference type="RefSeq" id="WP_063377794.1">
    <property type="nucleotide sequence ID" value="NZ_AUXT01000175.1"/>
</dbReference>
<organism evidence="2 3">
    <name type="scientific">Pseudoalteromonas luteoviolacea NCIMB 1942</name>
    <dbReference type="NCBI Taxonomy" id="1365253"/>
    <lineage>
        <taxon>Bacteria</taxon>
        <taxon>Pseudomonadati</taxon>
        <taxon>Pseudomonadota</taxon>
        <taxon>Gammaproteobacteria</taxon>
        <taxon>Alteromonadales</taxon>
        <taxon>Pseudoalteromonadaceae</taxon>
        <taxon>Pseudoalteromonas</taxon>
    </lineage>
</organism>
<dbReference type="AlphaFoldDB" id="A0A162A6G8"/>
<feature type="signal peptide" evidence="1">
    <location>
        <begin position="1"/>
        <end position="18"/>
    </location>
</feature>
<evidence type="ECO:0008006" key="4">
    <source>
        <dbReference type="Google" id="ProtNLM"/>
    </source>
</evidence>
<sequence length="232" mass="25785">MRLVTAIMSVFLSTSAMAASLPTAPHLYVKGYAEKAVAPDTAIVNVAINERNKNLQFAKSKVDDVMTRAIEIAKRYGVESKQIYAEQLNVYKQTRYNRTTNVEEFDGFKVSRNLTLKLKDVNKYPELLQAFVDSGINQFNNTQFVVEDKAEIMKELKASAIKQAKLGAKELADGFGVQVGSLYSVSFSPMSVPVQPYARGKMMAAETMSVNDAYNVGDTKLKAEVYAVYYID</sequence>
<feature type="chain" id="PRO_5007830970" description="SIMPL domain-containing protein" evidence="1">
    <location>
        <begin position="19"/>
        <end position="232"/>
    </location>
</feature>